<evidence type="ECO:0008006" key="3">
    <source>
        <dbReference type="Google" id="ProtNLM"/>
    </source>
</evidence>
<evidence type="ECO:0000313" key="2">
    <source>
        <dbReference type="Proteomes" id="UP000245634"/>
    </source>
</evidence>
<dbReference type="AlphaFoldDB" id="A0A316DG43"/>
<organism evidence="1 2">
    <name type="scientific">Tumebacillus permanentifrigoris</name>
    <dbReference type="NCBI Taxonomy" id="378543"/>
    <lineage>
        <taxon>Bacteria</taxon>
        <taxon>Bacillati</taxon>
        <taxon>Bacillota</taxon>
        <taxon>Bacilli</taxon>
        <taxon>Bacillales</taxon>
        <taxon>Alicyclobacillaceae</taxon>
        <taxon>Tumebacillus</taxon>
    </lineage>
</organism>
<protein>
    <recommendedName>
        <fullName evidence="3">Restriction endonuclease</fullName>
    </recommendedName>
</protein>
<comment type="caution">
    <text evidence="1">The sequence shown here is derived from an EMBL/GenBank/DDBJ whole genome shotgun (WGS) entry which is preliminary data.</text>
</comment>
<name>A0A316DG43_9BACL</name>
<dbReference type="EMBL" id="QGGL01000001">
    <property type="protein sequence ID" value="PWK16502.1"/>
    <property type="molecule type" value="Genomic_DNA"/>
</dbReference>
<sequence length="218" mass="24466">MNNKQKILSVLTTAEICDDCLSHLSGVLPRQTVYIVCRSLSDSFVILRQQGICTHCLKSKLVSRHYDDQASTLEGVASPHFITSETGGTAPWFWEGNVQEKVVSYLTQNGYTIRRVTDTASRAPGIDIVAVTPTGQELWVSVKGYPEKNSNTQARHWFSGAIFDLVLYRGENPKVHLAVAFPDGFVTYGNLLPRVEWLKQTIPFEVYWVSKEGTVRKE</sequence>
<evidence type="ECO:0000313" key="1">
    <source>
        <dbReference type="EMBL" id="PWK16502.1"/>
    </source>
</evidence>
<proteinExistence type="predicted"/>
<dbReference type="Proteomes" id="UP000245634">
    <property type="component" value="Unassembled WGS sequence"/>
</dbReference>
<dbReference type="OrthoDB" id="2380935at2"/>
<accession>A0A316DG43</accession>
<reference evidence="1 2" key="1">
    <citation type="submission" date="2018-05" db="EMBL/GenBank/DDBJ databases">
        <title>Genomic Encyclopedia of Type Strains, Phase IV (KMG-IV): sequencing the most valuable type-strain genomes for metagenomic binning, comparative biology and taxonomic classification.</title>
        <authorList>
            <person name="Goeker M."/>
        </authorList>
    </citation>
    <scope>NUCLEOTIDE SEQUENCE [LARGE SCALE GENOMIC DNA]</scope>
    <source>
        <strain evidence="1 2">DSM 18773</strain>
    </source>
</reference>
<keyword evidence="2" id="KW-1185">Reference proteome</keyword>
<gene>
    <name evidence="1" type="ORF">C7459_101366</name>
</gene>
<dbReference type="RefSeq" id="WP_146200922.1">
    <property type="nucleotide sequence ID" value="NZ_QGGL01000001.1"/>
</dbReference>